<dbReference type="GO" id="GO:0005634">
    <property type="term" value="C:nucleus"/>
    <property type="evidence" value="ECO:0007669"/>
    <property type="project" value="TreeGrafter"/>
</dbReference>
<keyword evidence="3" id="KW-0067">ATP-binding</keyword>
<dbReference type="SMART" id="SM00534">
    <property type="entry name" value="MUTSac"/>
    <property type="match status" value="1"/>
</dbReference>
<evidence type="ECO:0000313" key="7">
    <source>
        <dbReference type="EMBL" id="KAF7256079.1"/>
    </source>
</evidence>
<dbReference type="OrthoDB" id="276261at2759"/>
<dbReference type="Gene3D" id="3.40.50.300">
    <property type="entry name" value="P-loop containing nucleotide triphosphate hydrolases"/>
    <property type="match status" value="1"/>
</dbReference>
<dbReference type="SUPFAM" id="SSF52540">
    <property type="entry name" value="P-loop containing nucleoside triphosphate hydrolases"/>
    <property type="match status" value="1"/>
</dbReference>
<evidence type="ECO:0000256" key="2">
    <source>
        <dbReference type="ARBA" id="ARBA00022741"/>
    </source>
</evidence>
<evidence type="ECO:0000256" key="1">
    <source>
        <dbReference type="ARBA" id="ARBA00006271"/>
    </source>
</evidence>
<proteinExistence type="inferred from homology"/>
<dbReference type="PANTHER" id="PTHR11361">
    <property type="entry name" value="DNA MISMATCH REPAIR PROTEIN MUTS FAMILY MEMBER"/>
    <property type="match status" value="1"/>
</dbReference>
<feature type="region of interest" description="Disordered" evidence="5">
    <location>
        <begin position="305"/>
        <end position="332"/>
    </location>
</feature>
<accession>A0A8S9YMG8</accession>
<dbReference type="EMBL" id="JTDE01003417">
    <property type="protein sequence ID" value="KAF7256079.1"/>
    <property type="molecule type" value="Genomic_DNA"/>
</dbReference>
<dbReference type="GO" id="GO:0030983">
    <property type="term" value="F:mismatched DNA binding"/>
    <property type="evidence" value="ECO:0007669"/>
    <property type="project" value="InterPro"/>
</dbReference>
<gene>
    <name evidence="7" type="ORF">EG68_06408</name>
</gene>
<feature type="domain" description="DNA mismatch repair proteins mutS family" evidence="6">
    <location>
        <begin position="1"/>
        <end position="220"/>
    </location>
</feature>
<dbReference type="InterPro" id="IPR045076">
    <property type="entry name" value="MutS"/>
</dbReference>
<keyword evidence="2" id="KW-0547">Nucleotide-binding</keyword>
<organism evidence="7 8">
    <name type="scientific">Paragonimus skrjabini miyazakii</name>
    <dbReference type="NCBI Taxonomy" id="59628"/>
    <lineage>
        <taxon>Eukaryota</taxon>
        <taxon>Metazoa</taxon>
        <taxon>Spiralia</taxon>
        <taxon>Lophotrochozoa</taxon>
        <taxon>Platyhelminthes</taxon>
        <taxon>Trematoda</taxon>
        <taxon>Digenea</taxon>
        <taxon>Plagiorchiida</taxon>
        <taxon>Troglotremata</taxon>
        <taxon>Troglotrematidae</taxon>
        <taxon>Paragonimus</taxon>
    </lineage>
</organism>
<evidence type="ECO:0000256" key="5">
    <source>
        <dbReference type="SAM" id="MobiDB-lite"/>
    </source>
</evidence>
<evidence type="ECO:0000256" key="3">
    <source>
        <dbReference type="ARBA" id="ARBA00022840"/>
    </source>
</evidence>
<sequence>MQILAQIGSLVPAEFASVRMMDQIFYHSSGADDLVSNDSSFTKEMKEMSYILRHSTDASLVLIDGLCQSTNPQEAIGLSWAICEALLEKKVFTFLATQCPEITQLANFYSNAEVCHFLVHEDPIEVESSISDKIYPQGFIGRSSDQSSLADDCNVSTKTNSFLYSEDSRTNSFTIHDRPKLTFTYKLLKGMPKKRHYALEIAHLTAIPEEVIIRAEELVHKLSAGRTTTKLLMQHEPEGNEPSLDEAVPQCASAIQCTTYDTSGPVLQDRSTLPESAIPTRLLSASECRSDSQSMHQCSRSVLTANQQRSSTSKHFQTTNDENPSGASTPQLTTAIGVNGKRFESRCDDNANRLAVELLRQLAMLAKLLREPADLENNVKQEVLSYIGFLKDRYRLIISKVVDIKNDQMSTFL</sequence>
<dbReference type="PANTHER" id="PTHR11361:SF21">
    <property type="entry name" value="MUTS PROTEIN HOMOLOG 4"/>
    <property type="match status" value="1"/>
</dbReference>
<evidence type="ECO:0000313" key="8">
    <source>
        <dbReference type="Proteomes" id="UP000822476"/>
    </source>
</evidence>
<comment type="caution">
    <text evidence="7">The sequence shown here is derived from an EMBL/GenBank/DDBJ whole genome shotgun (WGS) entry which is preliminary data.</text>
</comment>
<dbReference type="GO" id="GO:0006298">
    <property type="term" value="P:mismatch repair"/>
    <property type="evidence" value="ECO:0007669"/>
    <property type="project" value="InterPro"/>
</dbReference>
<reference evidence="7" key="1">
    <citation type="submission" date="2019-07" db="EMBL/GenBank/DDBJ databases">
        <title>Annotation for the trematode Paragonimus miyazaki's.</title>
        <authorList>
            <person name="Choi Y.-J."/>
        </authorList>
    </citation>
    <scope>NUCLEOTIDE SEQUENCE</scope>
    <source>
        <strain evidence="7">Japan</strain>
    </source>
</reference>
<dbReference type="Proteomes" id="UP000822476">
    <property type="component" value="Unassembled WGS sequence"/>
</dbReference>
<evidence type="ECO:0000259" key="6">
    <source>
        <dbReference type="SMART" id="SM00534"/>
    </source>
</evidence>
<dbReference type="InterPro" id="IPR027417">
    <property type="entry name" value="P-loop_NTPase"/>
</dbReference>
<dbReference type="Pfam" id="PF00488">
    <property type="entry name" value="MutS_V"/>
    <property type="match status" value="1"/>
</dbReference>
<dbReference type="GO" id="GO:0007131">
    <property type="term" value="P:reciprocal meiotic recombination"/>
    <property type="evidence" value="ECO:0007669"/>
    <property type="project" value="TreeGrafter"/>
</dbReference>
<keyword evidence="4" id="KW-0238">DNA-binding</keyword>
<protein>
    <recommendedName>
        <fullName evidence="6">DNA mismatch repair proteins mutS family domain-containing protein</fullName>
    </recommendedName>
</protein>
<evidence type="ECO:0000256" key="4">
    <source>
        <dbReference type="ARBA" id="ARBA00023125"/>
    </source>
</evidence>
<comment type="similarity">
    <text evidence="1">Belongs to the DNA mismatch repair MutS family.</text>
</comment>
<keyword evidence="8" id="KW-1185">Reference proteome</keyword>
<dbReference type="GO" id="GO:0140664">
    <property type="term" value="F:ATP-dependent DNA damage sensor activity"/>
    <property type="evidence" value="ECO:0007669"/>
    <property type="project" value="InterPro"/>
</dbReference>
<dbReference type="AlphaFoldDB" id="A0A8S9YMG8"/>
<name>A0A8S9YMG8_9TREM</name>
<dbReference type="GO" id="GO:0005524">
    <property type="term" value="F:ATP binding"/>
    <property type="evidence" value="ECO:0007669"/>
    <property type="project" value="UniProtKB-KW"/>
</dbReference>
<dbReference type="InterPro" id="IPR000432">
    <property type="entry name" value="DNA_mismatch_repair_MutS_C"/>
</dbReference>